<sequence>MVKIKLQLAVTDQKKKSTEAKKDIIYMNNRASTEQYRKRFTECNALAGFEIRGDSNR</sequence>
<keyword evidence="2" id="KW-1185">Reference proteome</keyword>
<name>A0A0C3PSL2_9AGAM</name>
<proteinExistence type="predicted"/>
<dbReference type="Proteomes" id="UP000054248">
    <property type="component" value="Unassembled WGS sequence"/>
</dbReference>
<reference evidence="2" key="2">
    <citation type="submission" date="2015-01" db="EMBL/GenBank/DDBJ databases">
        <title>Evolutionary Origins and Diversification of the Mycorrhizal Mutualists.</title>
        <authorList>
            <consortium name="DOE Joint Genome Institute"/>
            <consortium name="Mycorrhizal Genomics Consortium"/>
            <person name="Kohler A."/>
            <person name="Kuo A."/>
            <person name="Nagy L.G."/>
            <person name="Floudas D."/>
            <person name="Copeland A."/>
            <person name="Barry K.W."/>
            <person name="Cichocki N."/>
            <person name="Veneault-Fourrey C."/>
            <person name="LaButti K."/>
            <person name="Lindquist E.A."/>
            <person name="Lipzen A."/>
            <person name="Lundell T."/>
            <person name="Morin E."/>
            <person name="Murat C."/>
            <person name="Riley R."/>
            <person name="Ohm R."/>
            <person name="Sun H."/>
            <person name="Tunlid A."/>
            <person name="Henrissat B."/>
            <person name="Grigoriev I.V."/>
            <person name="Hibbett D.S."/>
            <person name="Martin F."/>
        </authorList>
    </citation>
    <scope>NUCLEOTIDE SEQUENCE [LARGE SCALE GENOMIC DNA]</scope>
    <source>
        <strain evidence="2">MUT 4182</strain>
    </source>
</reference>
<protein>
    <submittedName>
        <fullName evidence="1">Uncharacterized protein</fullName>
    </submittedName>
</protein>
<dbReference type="HOGENOM" id="CLU_3052103_0_0_1"/>
<evidence type="ECO:0000313" key="2">
    <source>
        <dbReference type="Proteomes" id="UP000054248"/>
    </source>
</evidence>
<organism evidence="1 2">
    <name type="scientific">Tulasnella calospora MUT 4182</name>
    <dbReference type="NCBI Taxonomy" id="1051891"/>
    <lineage>
        <taxon>Eukaryota</taxon>
        <taxon>Fungi</taxon>
        <taxon>Dikarya</taxon>
        <taxon>Basidiomycota</taxon>
        <taxon>Agaricomycotina</taxon>
        <taxon>Agaricomycetes</taxon>
        <taxon>Cantharellales</taxon>
        <taxon>Tulasnellaceae</taxon>
        <taxon>Tulasnella</taxon>
    </lineage>
</organism>
<accession>A0A0C3PSL2</accession>
<evidence type="ECO:0000313" key="1">
    <source>
        <dbReference type="EMBL" id="KIO17710.1"/>
    </source>
</evidence>
<dbReference type="EMBL" id="KN823351">
    <property type="protein sequence ID" value="KIO17710.1"/>
    <property type="molecule type" value="Genomic_DNA"/>
</dbReference>
<reference evidence="1 2" key="1">
    <citation type="submission" date="2014-04" db="EMBL/GenBank/DDBJ databases">
        <authorList>
            <consortium name="DOE Joint Genome Institute"/>
            <person name="Kuo A."/>
            <person name="Girlanda M."/>
            <person name="Perotto S."/>
            <person name="Kohler A."/>
            <person name="Nagy L.G."/>
            <person name="Floudas D."/>
            <person name="Copeland A."/>
            <person name="Barry K.W."/>
            <person name="Cichocki N."/>
            <person name="Veneault-Fourrey C."/>
            <person name="LaButti K."/>
            <person name="Lindquist E.A."/>
            <person name="Lipzen A."/>
            <person name="Lundell T."/>
            <person name="Morin E."/>
            <person name="Murat C."/>
            <person name="Sun H."/>
            <person name="Tunlid A."/>
            <person name="Henrissat B."/>
            <person name="Grigoriev I.V."/>
            <person name="Hibbett D.S."/>
            <person name="Martin F."/>
            <person name="Nordberg H.P."/>
            <person name="Cantor M.N."/>
            <person name="Hua S.X."/>
        </authorList>
    </citation>
    <scope>NUCLEOTIDE SEQUENCE [LARGE SCALE GENOMIC DNA]</scope>
    <source>
        <strain evidence="1 2">MUT 4182</strain>
    </source>
</reference>
<gene>
    <name evidence="1" type="ORF">M407DRAFT_168851</name>
</gene>
<dbReference type="AlphaFoldDB" id="A0A0C3PSL2"/>